<keyword evidence="2" id="KW-0282">Flagellum</keyword>
<organism evidence="2 3">
    <name type="scientific">Gemmobacter caeni</name>
    <dbReference type="NCBI Taxonomy" id="589035"/>
    <lineage>
        <taxon>Bacteria</taxon>
        <taxon>Pseudomonadati</taxon>
        <taxon>Pseudomonadota</taxon>
        <taxon>Alphaproteobacteria</taxon>
        <taxon>Rhodobacterales</taxon>
        <taxon>Paracoccaceae</taxon>
        <taxon>Gemmobacter</taxon>
    </lineage>
</organism>
<dbReference type="EMBL" id="QBKP01000012">
    <property type="protein sequence ID" value="PTX47525.1"/>
    <property type="molecule type" value="Genomic_DNA"/>
</dbReference>
<keyword evidence="2" id="KW-0966">Cell projection</keyword>
<dbReference type="RefSeq" id="WP_108129774.1">
    <property type="nucleotide sequence ID" value="NZ_QBKP01000012.1"/>
</dbReference>
<dbReference type="Gene3D" id="1.20.1330.10">
    <property type="entry name" value="f41 fragment of flagellin, N-terminal domain"/>
    <property type="match status" value="1"/>
</dbReference>
<dbReference type="Proteomes" id="UP000244224">
    <property type="component" value="Unassembled WGS sequence"/>
</dbReference>
<comment type="caution">
    <text evidence="2">The sequence shown here is derived from an EMBL/GenBank/DDBJ whole genome shotgun (WGS) entry which is preliminary data.</text>
</comment>
<feature type="domain" description="Flagellin C-terminal" evidence="1">
    <location>
        <begin position="263"/>
        <end position="333"/>
    </location>
</feature>
<sequence length="334" mass="34449">MSLVSLGDMAQSFMLRRHMGQVKADLALHTQEMTTGLITDIARRTDGDLGPLNAISASLARLETLASVTSEMQLWSGAMQSALEAIDNRAIELGPQLLSAASARQPATFAAVGGEGEAAFLAAVGYLNTSLDGRALFGGVATDHSPLPDSASLLNQVAEVAQGATSVADLRDRLDTWFGPGGGFETAAWRGGAALEPVTIAQGETARLTPTALSDGIRDTLKGLALAALAGRDLPGPGIEDKAAMLAAAGDTLIGSSGARAALSADLGITEQRIADAQTRNGAEMTALKFAESQIRAADPFEAASRVQEAETQLQLIYTLTARLSGLSLADYLG</sequence>
<evidence type="ECO:0000313" key="3">
    <source>
        <dbReference type="Proteomes" id="UP000244224"/>
    </source>
</evidence>
<dbReference type="Pfam" id="PF00700">
    <property type="entry name" value="Flagellin_C"/>
    <property type="match status" value="1"/>
</dbReference>
<gene>
    <name evidence="2" type="ORF">C8N34_11213</name>
</gene>
<dbReference type="AlphaFoldDB" id="A0A2T6AUN7"/>
<accession>A0A2T6AUN7</accession>
<dbReference type="InterPro" id="IPR046358">
    <property type="entry name" value="Flagellin_C"/>
</dbReference>
<evidence type="ECO:0000313" key="2">
    <source>
        <dbReference type="EMBL" id="PTX47525.1"/>
    </source>
</evidence>
<protein>
    <submittedName>
        <fullName evidence="2">Flagellar hook-associated protein 3 FlgL</fullName>
    </submittedName>
</protein>
<proteinExistence type="predicted"/>
<keyword evidence="2" id="KW-0969">Cilium</keyword>
<name>A0A2T6AUN7_9RHOB</name>
<dbReference type="OrthoDB" id="7312911at2"/>
<evidence type="ECO:0000259" key="1">
    <source>
        <dbReference type="Pfam" id="PF00700"/>
    </source>
</evidence>
<keyword evidence="3" id="KW-1185">Reference proteome</keyword>
<dbReference type="SUPFAM" id="SSF64518">
    <property type="entry name" value="Phase 1 flagellin"/>
    <property type="match status" value="1"/>
</dbReference>
<reference evidence="2 3" key="1">
    <citation type="submission" date="2018-04" db="EMBL/GenBank/DDBJ databases">
        <title>Genomic Encyclopedia of Archaeal and Bacterial Type Strains, Phase II (KMG-II): from individual species to whole genera.</title>
        <authorList>
            <person name="Goeker M."/>
        </authorList>
    </citation>
    <scope>NUCLEOTIDE SEQUENCE [LARGE SCALE GENOMIC DNA]</scope>
    <source>
        <strain evidence="2 3">DSM 21823</strain>
    </source>
</reference>